<evidence type="ECO:0000313" key="4">
    <source>
        <dbReference type="Proteomes" id="UP000039021"/>
    </source>
</evidence>
<sequence>MSLASSSPSRALSGTDTPQSSTWPNAAPRIPMLGSALTVRPLAADSTMNSAGLPPSCAPTINSSASAAAGINDFTPSSR</sequence>
<protein>
    <submittedName>
        <fullName evidence="2">Uncharacterized protein</fullName>
    </submittedName>
</protein>
<name>A0A655I4F4_MYCTX</name>
<reference evidence="4 5" key="2">
    <citation type="submission" date="2015-03" db="EMBL/GenBank/DDBJ databases">
        <authorList>
            <consortium name="Pathogen Informatics"/>
        </authorList>
    </citation>
    <scope>NUCLEOTIDE SEQUENCE [LARGE SCALE GENOMIC DNA]</scope>
    <source>
        <strain evidence="4">N09902308</strain>
        <strain evidence="2 5">P00601463</strain>
    </source>
</reference>
<reference evidence="3" key="1">
    <citation type="submission" date="2015-03" db="EMBL/GenBank/DDBJ databases">
        <authorList>
            <consortium name="Pathogen Informatics"/>
            <person name="Murphy D."/>
        </authorList>
    </citation>
    <scope>NUCLEOTIDE SEQUENCE</scope>
    <source>
        <strain evidence="3">N09902308</strain>
    </source>
</reference>
<dbReference type="Proteomes" id="UP000039021">
    <property type="component" value="Unassembled WGS sequence"/>
</dbReference>
<feature type="region of interest" description="Disordered" evidence="1">
    <location>
        <begin position="1"/>
        <end position="29"/>
    </location>
</feature>
<gene>
    <name evidence="3" type="ORF">ERS007739_05329</name>
    <name evidence="2" type="ORF">ERS007741_00054</name>
</gene>
<proteinExistence type="predicted"/>
<evidence type="ECO:0000256" key="1">
    <source>
        <dbReference type="SAM" id="MobiDB-lite"/>
    </source>
</evidence>
<dbReference type="EMBL" id="CHKL01000002">
    <property type="protein sequence ID" value="COV50680.1"/>
    <property type="molecule type" value="Genomic_DNA"/>
</dbReference>
<dbReference type="AlphaFoldDB" id="A0A655I4F4"/>
<evidence type="ECO:0000313" key="2">
    <source>
        <dbReference type="EMBL" id="COV50680.1"/>
    </source>
</evidence>
<dbReference type="EMBL" id="CSBK01004134">
    <property type="protein sequence ID" value="CPB59217.1"/>
    <property type="molecule type" value="Genomic_DNA"/>
</dbReference>
<organism evidence="2 5">
    <name type="scientific">Mycobacterium tuberculosis</name>
    <dbReference type="NCBI Taxonomy" id="1773"/>
    <lineage>
        <taxon>Bacteria</taxon>
        <taxon>Bacillati</taxon>
        <taxon>Actinomycetota</taxon>
        <taxon>Actinomycetes</taxon>
        <taxon>Mycobacteriales</taxon>
        <taxon>Mycobacteriaceae</taxon>
        <taxon>Mycobacterium</taxon>
        <taxon>Mycobacterium tuberculosis complex</taxon>
    </lineage>
</organism>
<dbReference type="Proteomes" id="UP000048600">
    <property type="component" value="Unassembled WGS sequence"/>
</dbReference>
<evidence type="ECO:0000313" key="3">
    <source>
        <dbReference type="EMBL" id="CPB59217.1"/>
    </source>
</evidence>
<feature type="compositionally biased region" description="Polar residues" evidence="1">
    <location>
        <begin position="14"/>
        <end position="24"/>
    </location>
</feature>
<evidence type="ECO:0000313" key="5">
    <source>
        <dbReference type="Proteomes" id="UP000048600"/>
    </source>
</evidence>
<feature type="compositionally biased region" description="Low complexity" evidence="1">
    <location>
        <begin position="1"/>
        <end position="13"/>
    </location>
</feature>
<accession>A0A655I4F4</accession>